<evidence type="ECO:0000256" key="4">
    <source>
        <dbReference type="ARBA" id="ARBA00022670"/>
    </source>
</evidence>
<evidence type="ECO:0000256" key="1">
    <source>
        <dbReference type="ARBA" id="ARBA00001947"/>
    </source>
</evidence>
<keyword evidence="3" id="KW-1003">Cell membrane</keyword>
<proteinExistence type="predicted"/>
<sequence length="774" mass="86510">MDNSLPYPSSPNDVPDNLTKASANFKKHAWLAMAGLMFFLVLYFALMAGFGFITYKGAMATYAGEADLWQILITVSALLLTIFMIKSLFAVRKSGSPRGVEVSSNDEPALFEFLHTLADEVGAPRPHRVFITAEVNAAVFYDLSLINLIFPSKKNLIIGLGLVNILNLGELKAVLAHEFGHFAQGSMIVGRWVYIAQQIISHMVATRDWLDSVVRFISRIDLRIAWIGWLLALILWSIRSLIDTLFSVVIMAERALSREMEFNADLVAVSVTGSDALINALHKLQSADHAWQTAMNVAESEARAGKVIDDLFSAQKVTIGEMRRILDDKSYGNIPAKPEGCDIDKHRIFTQETARPPQMWATHPANRDREDNAKATYIAADIDERNAWDVFNNPSELRQRISKSFYRVSKESELENISPVEAVTKSFNKPAYSPEYRGTYLNRSVVRNFSSVEEMLSSGELSENVADSIANLYPQSLAADLEAARNLDIERNTLEALGRGELKPSGGVIRHRGEELKKSDIPDAVKLIAEERKVIATKLKNHDASCRRAHLQLAEQMGQGWHEYLVSLIQLLHCSEHLWARLEDEQALFINTWSVINADGKIGYFEKRRMIKVCQNLHAIVNEISASALELQLPQPVAEALGIADWARQCPKFELREVNKKNWGEWCQVASERISDLVYALSIICDAALDELICTEVMLRKCLTDNTTPEAAPAPGASPSKYPLLIPGNENVLQRKLDLWNRFQLAHGFFPTLLRLLISMSIVGGTIFGGMMVI</sequence>
<comment type="caution">
    <text evidence="14">The sequence shown here is derived from an EMBL/GenBank/DDBJ whole genome shotgun (WGS) entry which is preliminary data.</text>
</comment>
<evidence type="ECO:0000256" key="9">
    <source>
        <dbReference type="ARBA" id="ARBA00022989"/>
    </source>
</evidence>
<evidence type="ECO:0000313" key="15">
    <source>
        <dbReference type="Proteomes" id="UP001465153"/>
    </source>
</evidence>
<reference evidence="14 15" key="1">
    <citation type="submission" date="2024-04" db="EMBL/GenBank/DDBJ databases">
        <title>Draft genome sequence of Sessilibacter corallicola NBRC 116591.</title>
        <authorList>
            <person name="Miyakawa T."/>
            <person name="Kusuya Y."/>
            <person name="Miura T."/>
        </authorList>
    </citation>
    <scope>NUCLEOTIDE SEQUENCE [LARGE SCALE GENOMIC DNA]</scope>
    <source>
        <strain evidence="14 15">KU-00831-HH</strain>
    </source>
</reference>
<keyword evidence="9 12" id="KW-1133">Transmembrane helix</keyword>
<name>A0ABQ0A921_9GAMM</name>
<keyword evidence="11 12" id="KW-0472">Membrane</keyword>
<dbReference type="RefSeq" id="WP_353302828.1">
    <property type="nucleotide sequence ID" value="NZ_BAABWN010000006.1"/>
</dbReference>
<keyword evidence="8" id="KW-0862">Zinc</keyword>
<evidence type="ECO:0000256" key="7">
    <source>
        <dbReference type="ARBA" id="ARBA00022801"/>
    </source>
</evidence>
<feature type="transmembrane region" description="Helical" evidence="12">
    <location>
        <begin position="68"/>
        <end position="89"/>
    </location>
</feature>
<feature type="transmembrane region" description="Helical" evidence="12">
    <location>
        <begin position="224"/>
        <end position="242"/>
    </location>
</feature>
<organism evidence="14 15">
    <name type="scientific">Sessilibacter corallicola</name>
    <dbReference type="NCBI Taxonomy" id="2904075"/>
    <lineage>
        <taxon>Bacteria</taxon>
        <taxon>Pseudomonadati</taxon>
        <taxon>Pseudomonadota</taxon>
        <taxon>Gammaproteobacteria</taxon>
        <taxon>Cellvibrionales</taxon>
        <taxon>Cellvibrionaceae</taxon>
        <taxon>Sessilibacter</taxon>
    </lineage>
</organism>
<comment type="subcellular location">
    <subcellularLocation>
        <location evidence="2">Cell membrane</location>
        <topology evidence="2">Multi-pass membrane protein</topology>
    </subcellularLocation>
</comment>
<feature type="transmembrane region" description="Helical" evidence="12">
    <location>
        <begin position="753"/>
        <end position="773"/>
    </location>
</feature>
<evidence type="ECO:0000256" key="5">
    <source>
        <dbReference type="ARBA" id="ARBA00022692"/>
    </source>
</evidence>
<dbReference type="PANTHER" id="PTHR43221:SF1">
    <property type="entry name" value="PROTEASE HTPX"/>
    <property type="match status" value="1"/>
</dbReference>
<dbReference type="Gene3D" id="3.30.2010.10">
    <property type="entry name" value="Metalloproteases ('zincins'), catalytic domain"/>
    <property type="match status" value="1"/>
</dbReference>
<evidence type="ECO:0000313" key="14">
    <source>
        <dbReference type="EMBL" id="GAA6168153.1"/>
    </source>
</evidence>
<keyword evidence="10" id="KW-0482">Metalloprotease</keyword>
<evidence type="ECO:0000256" key="6">
    <source>
        <dbReference type="ARBA" id="ARBA00022723"/>
    </source>
</evidence>
<evidence type="ECO:0000256" key="3">
    <source>
        <dbReference type="ARBA" id="ARBA00022475"/>
    </source>
</evidence>
<protein>
    <recommendedName>
        <fullName evidence="13">Peptidase M48 domain-containing protein</fullName>
    </recommendedName>
</protein>
<dbReference type="Proteomes" id="UP001465153">
    <property type="component" value="Unassembled WGS sequence"/>
</dbReference>
<evidence type="ECO:0000256" key="2">
    <source>
        <dbReference type="ARBA" id="ARBA00004651"/>
    </source>
</evidence>
<keyword evidence="7" id="KW-0378">Hydrolase</keyword>
<keyword evidence="5 12" id="KW-0812">Transmembrane</keyword>
<evidence type="ECO:0000256" key="12">
    <source>
        <dbReference type="SAM" id="Phobius"/>
    </source>
</evidence>
<keyword evidence="6" id="KW-0479">Metal-binding</keyword>
<dbReference type="EMBL" id="BAABWN010000006">
    <property type="protein sequence ID" value="GAA6168153.1"/>
    <property type="molecule type" value="Genomic_DNA"/>
</dbReference>
<accession>A0ABQ0A921</accession>
<comment type="cofactor">
    <cofactor evidence="1">
        <name>Zn(2+)</name>
        <dbReference type="ChEBI" id="CHEBI:29105"/>
    </cofactor>
</comment>
<evidence type="ECO:0000256" key="10">
    <source>
        <dbReference type="ARBA" id="ARBA00023049"/>
    </source>
</evidence>
<evidence type="ECO:0000256" key="11">
    <source>
        <dbReference type="ARBA" id="ARBA00023136"/>
    </source>
</evidence>
<feature type="transmembrane region" description="Helical" evidence="12">
    <location>
        <begin position="30"/>
        <end position="53"/>
    </location>
</feature>
<dbReference type="Pfam" id="PF01435">
    <property type="entry name" value="Peptidase_M48"/>
    <property type="match status" value="1"/>
</dbReference>
<gene>
    <name evidence="14" type="ORF">NBRC116591_19640</name>
</gene>
<evidence type="ECO:0000259" key="13">
    <source>
        <dbReference type="Pfam" id="PF01435"/>
    </source>
</evidence>
<dbReference type="PANTHER" id="PTHR43221">
    <property type="entry name" value="PROTEASE HTPX"/>
    <property type="match status" value="1"/>
</dbReference>
<dbReference type="InterPro" id="IPR050083">
    <property type="entry name" value="HtpX_protease"/>
</dbReference>
<feature type="domain" description="Peptidase M48" evidence="13">
    <location>
        <begin position="153"/>
        <end position="372"/>
    </location>
</feature>
<evidence type="ECO:0000256" key="8">
    <source>
        <dbReference type="ARBA" id="ARBA00022833"/>
    </source>
</evidence>
<keyword evidence="4" id="KW-0645">Protease</keyword>
<keyword evidence="15" id="KW-1185">Reference proteome</keyword>
<dbReference type="CDD" id="cd07328">
    <property type="entry name" value="M48_Ste24p_like"/>
    <property type="match status" value="1"/>
</dbReference>
<dbReference type="InterPro" id="IPR001915">
    <property type="entry name" value="Peptidase_M48"/>
</dbReference>